<organism evidence="2 3">
    <name type="scientific">Candidatus Raymondbacteria bacterium RIFOXYD12_FULL_49_13</name>
    <dbReference type="NCBI Taxonomy" id="1817890"/>
    <lineage>
        <taxon>Bacteria</taxon>
        <taxon>Raymondiibacteriota</taxon>
    </lineage>
</organism>
<dbReference type="Proteomes" id="UP000179243">
    <property type="component" value="Unassembled WGS sequence"/>
</dbReference>
<dbReference type="InterPro" id="IPR001387">
    <property type="entry name" value="Cro/C1-type_HTH"/>
</dbReference>
<proteinExistence type="predicted"/>
<dbReference type="EMBL" id="MFYX01000011">
    <property type="protein sequence ID" value="OGK07240.1"/>
    <property type="molecule type" value="Genomic_DNA"/>
</dbReference>
<dbReference type="InterPro" id="IPR010982">
    <property type="entry name" value="Lambda_DNA-bd_dom_sf"/>
</dbReference>
<dbReference type="PROSITE" id="PS50943">
    <property type="entry name" value="HTH_CROC1"/>
    <property type="match status" value="1"/>
</dbReference>
<protein>
    <recommendedName>
        <fullName evidence="1">HTH cro/C1-type domain-containing protein</fullName>
    </recommendedName>
</protein>
<dbReference type="SMART" id="SM00530">
    <property type="entry name" value="HTH_XRE"/>
    <property type="match status" value="1"/>
</dbReference>
<evidence type="ECO:0000259" key="1">
    <source>
        <dbReference type="PROSITE" id="PS50943"/>
    </source>
</evidence>
<dbReference type="SUPFAM" id="SSF47413">
    <property type="entry name" value="lambda repressor-like DNA-binding domains"/>
    <property type="match status" value="1"/>
</dbReference>
<dbReference type="CDD" id="cd00093">
    <property type="entry name" value="HTH_XRE"/>
    <property type="match status" value="1"/>
</dbReference>
<evidence type="ECO:0000313" key="3">
    <source>
        <dbReference type="Proteomes" id="UP000179243"/>
    </source>
</evidence>
<evidence type="ECO:0000313" key="2">
    <source>
        <dbReference type="EMBL" id="OGK07240.1"/>
    </source>
</evidence>
<dbReference type="Gene3D" id="1.10.260.40">
    <property type="entry name" value="lambda repressor-like DNA-binding domains"/>
    <property type="match status" value="1"/>
</dbReference>
<feature type="domain" description="HTH cro/C1-type" evidence="1">
    <location>
        <begin position="16"/>
        <end position="69"/>
    </location>
</feature>
<dbReference type="AlphaFoldDB" id="A0A1F7FKQ0"/>
<gene>
    <name evidence="2" type="ORF">A2519_14015</name>
</gene>
<sequence length="93" mass="11088">MISAQKEYLRRIRDCLKERRIALSLKQSDAAEKAGLRLRTLRQYEQTGKISFDKLLKLLAVYRMDSRVLSCIEDRTWWSIEELERAETGKRVR</sequence>
<accession>A0A1F7FKQ0</accession>
<name>A0A1F7FKQ0_UNCRA</name>
<reference evidence="2 3" key="1">
    <citation type="journal article" date="2016" name="Nat. Commun.">
        <title>Thousands of microbial genomes shed light on interconnected biogeochemical processes in an aquifer system.</title>
        <authorList>
            <person name="Anantharaman K."/>
            <person name="Brown C.T."/>
            <person name="Hug L.A."/>
            <person name="Sharon I."/>
            <person name="Castelle C.J."/>
            <person name="Probst A.J."/>
            <person name="Thomas B.C."/>
            <person name="Singh A."/>
            <person name="Wilkins M.J."/>
            <person name="Karaoz U."/>
            <person name="Brodie E.L."/>
            <person name="Williams K.H."/>
            <person name="Hubbard S.S."/>
            <person name="Banfield J.F."/>
        </authorList>
    </citation>
    <scope>NUCLEOTIDE SEQUENCE [LARGE SCALE GENOMIC DNA]</scope>
</reference>
<comment type="caution">
    <text evidence="2">The sequence shown here is derived from an EMBL/GenBank/DDBJ whole genome shotgun (WGS) entry which is preliminary data.</text>
</comment>
<dbReference type="GO" id="GO:0003677">
    <property type="term" value="F:DNA binding"/>
    <property type="evidence" value="ECO:0007669"/>
    <property type="project" value="InterPro"/>
</dbReference>
<dbReference type="Pfam" id="PF01381">
    <property type="entry name" value="HTH_3"/>
    <property type="match status" value="1"/>
</dbReference>